<dbReference type="Proteomes" id="UP000887576">
    <property type="component" value="Unplaced"/>
</dbReference>
<evidence type="ECO:0000313" key="2">
    <source>
        <dbReference type="WBParaSite" id="JU765_v2.g12147.t1"/>
    </source>
</evidence>
<reference evidence="2" key="1">
    <citation type="submission" date="2022-11" db="UniProtKB">
        <authorList>
            <consortium name="WormBaseParasite"/>
        </authorList>
    </citation>
    <scope>IDENTIFICATION</scope>
</reference>
<sequence>MLLIPVAAKQIHPVQSQPPAPVPYSTAPVATTSNTPKKAVYYSPYSAENDSPQSLPEDQLDPYQTMEYEQDTSDGSNGNFLGEYDFDDECYANQNHVSSQLTVVQPLQHQIIENHHKYYKVGRMSNGGVSTSAVSFPARERPSNSQSTSSANAEATCAVCGDGCAKLHYGVLACYGCKGFFRRTLTGKYRYVCRFGNNCVVDKYQRNSCRFCRFNRCLEVGMDPKAVRPDRDLTGKQKVPRVRKRQIDEELINHMMRLQGDDWSRKIPVDAKVLLMQLLNIESKVCKGEQNTDPSNEKTSLSSVSLRELFEQKPNLGGRRTEMCYEPYRMARPEELSKIAHRGALAAVDWVDSLAEIGEFVDTEDKIALVKACYAPLTIFNFSARTAQYTKNPDILCLCSYSYVPRKLPAEFNGTNHLSNNLIDRTLNELVAPLRKLNLREEEVVPLKAIIILNSNAKGLSFQAQQQVADLRDKIQDMLFQVVKELHHPVYNPSSRFGNLLLLLPTITTLSGVMCENMQFCQVFGTRNNFEPLLNELFDDKTDNATGVNITPPIFDSTDIPLQSISKIIPTSSAETNDISTQTEPDHCLSPLNSVSSASLISSMSSSENGPNRSPSLDIQSDDHDPLHGVNFDNFESFLDDANFSPGNLFDPNSQDCSLLFTNQPIFSSSPFIMGTIKASIAFLKLFLAFFANFFIDLNA</sequence>
<protein>
    <submittedName>
        <fullName evidence="2">Uncharacterized protein</fullName>
    </submittedName>
</protein>
<proteinExistence type="predicted"/>
<accession>A0AC34Q208</accession>
<dbReference type="WBParaSite" id="JU765_v2.g12147.t1">
    <property type="protein sequence ID" value="JU765_v2.g12147.t1"/>
    <property type="gene ID" value="JU765_v2.g12147"/>
</dbReference>
<evidence type="ECO:0000313" key="1">
    <source>
        <dbReference type="Proteomes" id="UP000887576"/>
    </source>
</evidence>
<organism evidence="1 2">
    <name type="scientific">Panagrolaimus sp. JU765</name>
    <dbReference type="NCBI Taxonomy" id="591449"/>
    <lineage>
        <taxon>Eukaryota</taxon>
        <taxon>Metazoa</taxon>
        <taxon>Ecdysozoa</taxon>
        <taxon>Nematoda</taxon>
        <taxon>Chromadorea</taxon>
        <taxon>Rhabditida</taxon>
        <taxon>Tylenchina</taxon>
        <taxon>Panagrolaimomorpha</taxon>
        <taxon>Panagrolaimoidea</taxon>
        <taxon>Panagrolaimidae</taxon>
        <taxon>Panagrolaimus</taxon>
    </lineage>
</organism>
<name>A0AC34Q208_9BILA</name>